<reference evidence="1" key="1">
    <citation type="submission" date="2018-05" db="EMBL/GenBank/DDBJ databases">
        <authorList>
            <person name="Lanie J.A."/>
            <person name="Ng W.-L."/>
            <person name="Kazmierczak K.M."/>
            <person name="Andrzejewski T.M."/>
            <person name="Davidsen T.M."/>
            <person name="Wayne K.J."/>
            <person name="Tettelin H."/>
            <person name="Glass J.I."/>
            <person name="Rusch D."/>
            <person name="Podicherti R."/>
            <person name="Tsui H.-C.T."/>
            <person name="Winkler M.E."/>
        </authorList>
    </citation>
    <scope>NUCLEOTIDE SEQUENCE</scope>
</reference>
<gene>
    <name evidence="1" type="ORF">METZ01_LOCUS29764</name>
</gene>
<accession>A0A381QD24</accession>
<name>A0A381QD24_9ZZZZ</name>
<proteinExistence type="predicted"/>
<evidence type="ECO:0008006" key="2">
    <source>
        <dbReference type="Google" id="ProtNLM"/>
    </source>
</evidence>
<organism evidence="1">
    <name type="scientific">marine metagenome</name>
    <dbReference type="NCBI Taxonomy" id="408172"/>
    <lineage>
        <taxon>unclassified sequences</taxon>
        <taxon>metagenomes</taxon>
        <taxon>ecological metagenomes</taxon>
    </lineage>
</organism>
<evidence type="ECO:0000313" key="1">
    <source>
        <dbReference type="EMBL" id="SUZ76910.1"/>
    </source>
</evidence>
<protein>
    <recommendedName>
        <fullName evidence="2">RsbT co-antagonist protein RsbRD N-terminal domain-containing protein</fullName>
    </recommendedName>
</protein>
<sequence length="147" mass="16220">MEPEMERILKRFLNLLTHMIPGALDHRRSLVDSVWKRAAELYGTLGAQRGLAAGDIVEEFQIVREAVVRILFQAPPARYGTALSLSDALRLNRFLDSGVTHASIGHTDGLFFALFQGSGVSTVPTAKLVAEVEEQLESLEEEWGAET</sequence>
<dbReference type="EMBL" id="UINC01001295">
    <property type="protein sequence ID" value="SUZ76910.1"/>
    <property type="molecule type" value="Genomic_DNA"/>
</dbReference>
<dbReference type="AlphaFoldDB" id="A0A381QD24"/>